<organism evidence="1">
    <name type="scientific">marine metagenome</name>
    <dbReference type="NCBI Taxonomy" id="408172"/>
    <lineage>
        <taxon>unclassified sequences</taxon>
        <taxon>metagenomes</taxon>
        <taxon>ecological metagenomes</taxon>
    </lineage>
</organism>
<dbReference type="AlphaFoldDB" id="A0A382LK86"/>
<evidence type="ECO:0000313" key="1">
    <source>
        <dbReference type="EMBL" id="SVC37244.1"/>
    </source>
</evidence>
<sequence length="62" mass="7148">MRAFPDGMVERPGQDMLADGLTQTLPKVAIFLKLKMLLTVLTRTRMLWPLFPLRTGQIFRIC</sequence>
<proteinExistence type="predicted"/>
<dbReference type="EMBL" id="UINC01087676">
    <property type="protein sequence ID" value="SVC37244.1"/>
    <property type="molecule type" value="Genomic_DNA"/>
</dbReference>
<gene>
    <name evidence="1" type="ORF">METZ01_LOCUS290098</name>
</gene>
<name>A0A382LK86_9ZZZZ</name>
<reference evidence="1" key="1">
    <citation type="submission" date="2018-05" db="EMBL/GenBank/DDBJ databases">
        <authorList>
            <person name="Lanie J.A."/>
            <person name="Ng W.-L."/>
            <person name="Kazmierczak K.M."/>
            <person name="Andrzejewski T.M."/>
            <person name="Davidsen T.M."/>
            <person name="Wayne K.J."/>
            <person name="Tettelin H."/>
            <person name="Glass J.I."/>
            <person name="Rusch D."/>
            <person name="Podicherti R."/>
            <person name="Tsui H.-C.T."/>
            <person name="Winkler M.E."/>
        </authorList>
    </citation>
    <scope>NUCLEOTIDE SEQUENCE</scope>
</reference>
<protein>
    <submittedName>
        <fullName evidence="1">Uncharacterized protein</fullName>
    </submittedName>
</protein>
<accession>A0A382LK86</accession>